<name>A0A1Y2BBM8_9FUNG</name>
<feature type="transmembrane region" description="Helical" evidence="1">
    <location>
        <begin position="28"/>
        <end position="47"/>
    </location>
</feature>
<keyword evidence="1" id="KW-0472">Membrane</keyword>
<feature type="transmembrane region" description="Helical" evidence="1">
    <location>
        <begin position="247"/>
        <end position="267"/>
    </location>
</feature>
<protein>
    <submittedName>
        <fullName evidence="2">Uncharacterized protein</fullName>
    </submittedName>
</protein>
<evidence type="ECO:0000313" key="3">
    <source>
        <dbReference type="Proteomes" id="UP000193642"/>
    </source>
</evidence>
<dbReference type="EMBL" id="MCGO01000076">
    <property type="protein sequence ID" value="ORY31495.1"/>
    <property type="molecule type" value="Genomic_DNA"/>
</dbReference>
<feature type="transmembrane region" description="Helical" evidence="1">
    <location>
        <begin position="92"/>
        <end position="119"/>
    </location>
</feature>
<feature type="transmembrane region" description="Helical" evidence="1">
    <location>
        <begin position="68"/>
        <end position="86"/>
    </location>
</feature>
<feature type="transmembrane region" description="Helical" evidence="1">
    <location>
        <begin position="140"/>
        <end position="160"/>
    </location>
</feature>
<organism evidence="2 3">
    <name type="scientific">Rhizoclosmatium globosum</name>
    <dbReference type="NCBI Taxonomy" id="329046"/>
    <lineage>
        <taxon>Eukaryota</taxon>
        <taxon>Fungi</taxon>
        <taxon>Fungi incertae sedis</taxon>
        <taxon>Chytridiomycota</taxon>
        <taxon>Chytridiomycota incertae sedis</taxon>
        <taxon>Chytridiomycetes</taxon>
        <taxon>Chytridiales</taxon>
        <taxon>Chytriomycetaceae</taxon>
        <taxon>Rhizoclosmatium</taxon>
    </lineage>
</organism>
<comment type="caution">
    <text evidence="2">The sequence shown here is derived from an EMBL/GenBank/DDBJ whole genome shotgun (WGS) entry which is preliminary data.</text>
</comment>
<sequence>MNTTDAPANWEIWDTYYSSGSTAILQDVWITIIAFFIQLLYLGTLVWRDLVQTRFLMSTKTIFTPVNLVLFLMILSYGGSVAVNLLPRSYPAFSVFVASDLTANALFYMFEIFVFVYTLNRGLPVIEVVIPRSRPYLHPIIAIYSLLLLSQFITIVLSWYPDIYINILNLYFYLNIANYAVVISFDLFVTGVYGYYLKTVEGSDLNVRRLVLISKFGCGSMICIQILLISTIYYSQLQLNDFPAVSIQVWILLVHLQYLIPLVYIFLQLWMKQTLQNEQLLEIERRIQSIESARQMSDHSFNIKTHGASAISQKPDRSTGRG</sequence>
<dbReference type="OrthoDB" id="2182758at2759"/>
<proteinExistence type="predicted"/>
<keyword evidence="1" id="KW-1133">Transmembrane helix</keyword>
<feature type="transmembrane region" description="Helical" evidence="1">
    <location>
        <begin position="172"/>
        <end position="196"/>
    </location>
</feature>
<dbReference type="AlphaFoldDB" id="A0A1Y2BBM8"/>
<feature type="non-terminal residue" evidence="2">
    <location>
        <position position="1"/>
    </location>
</feature>
<feature type="transmembrane region" description="Helical" evidence="1">
    <location>
        <begin position="216"/>
        <end position="235"/>
    </location>
</feature>
<dbReference type="Proteomes" id="UP000193642">
    <property type="component" value="Unassembled WGS sequence"/>
</dbReference>
<reference evidence="2 3" key="1">
    <citation type="submission" date="2016-07" db="EMBL/GenBank/DDBJ databases">
        <title>Pervasive Adenine N6-methylation of Active Genes in Fungi.</title>
        <authorList>
            <consortium name="DOE Joint Genome Institute"/>
            <person name="Mondo S.J."/>
            <person name="Dannebaum R.O."/>
            <person name="Kuo R.C."/>
            <person name="Labutti K."/>
            <person name="Haridas S."/>
            <person name="Kuo A."/>
            <person name="Salamov A."/>
            <person name="Ahrendt S.R."/>
            <person name="Lipzen A."/>
            <person name="Sullivan W."/>
            <person name="Andreopoulos W.B."/>
            <person name="Clum A."/>
            <person name="Lindquist E."/>
            <person name="Daum C."/>
            <person name="Ramamoorthy G.K."/>
            <person name="Gryganskyi A."/>
            <person name="Culley D."/>
            <person name="Magnuson J.K."/>
            <person name="James T.Y."/>
            <person name="O'Malley M.A."/>
            <person name="Stajich J.E."/>
            <person name="Spatafora J.W."/>
            <person name="Visel A."/>
            <person name="Grigoriev I.V."/>
        </authorList>
    </citation>
    <scope>NUCLEOTIDE SEQUENCE [LARGE SCALE GENOMIC DNA]</scope>
    <source>
        <strain evidence="2 3">JEL800</strain>
    </source>
</reference>
<evidence type="ECO:0000313" key="2">
    <source>
        <dbReference type="EMBL" id="ORY31495.1"/>
    </source>
</evidence>
<keyword evidence="3" id="KW-1185">Reference proteome</keyword>
<accession>A0A1Y2BBM8</accession>
<evidence type="ECO:0000256" key="1">
    <source>
        <dbReference type="SAM" id="Phobius"/>
    </source>
</evidence>
<keyword evidence="1" id="KW-0812">Transmembrane</keyword>
<gene>
    <name evidence="2" type="ORF">BCR33DRAFT_771762</name>
</gene>